<sequence length="86" mass="9653">MVNTRIKLDVSALRRAGITRAKELRSALDEAALYLAASARKRLREVAAEVFDRPTQFTLDAFRYRKLQGEAPAQTMKSGIAARRFA</sequence>
<name>A0A2U8VTR0_9HYPH</name>
<dbReference type="EMBL" id="CP029551">
    <property type="protein sequence ID" value="AWN36652.1"/>
    <property type="molecule type" value="Genomic_DNA"/>
</dbReference>
<evidence type="ECO:0000313" key="1">
    <source>
        <dbReference type="EMBL" id="AWN36652.1"/>
    </source>
</evidence>
<reference evidence="1 2" key="1">
    <citation type="submission" date="2018-05" db="EMBL/GenBank/DDBJ databases">
        <title>Complete Genome Sequence of Methylobacterium sp. 17Sr1-43.</title>
        <authorList>
            <person name="Srinivasan S."/>
        </authorList>
    </citation>
    <scope>NUCLEOTIDE SEQUENCE [LARGE SCALE GENOMIC DNA]</scope>
    <source>
        <strain evidence="1 2">17Sr1-43</strain>
    </source>
</reference>
<proteinExistence type="predicted"/>
<keyword evidence="2" id="KW-1185">Reference proteome</keyword>
<evidence type="ECO:0000313" key="2">
    <source>
        <dbReference type="Proteomes" id="UP000246058"/>
    </source>
</evidence>
<dbReference type="Proteomes" id="UP000246058">
    <property type="component" value="Chromosome"/>
</dbReference>
<dbReference type="OrthoDB" id="8006078at2"/>
<protein>
    <submittedName>
        <fullName evidence="1">Uncharacterized protein</fullName>
    </submittedName>
</protein>
<dbReference type="KEGG" id="meti:DK427_13655"/>
<dbReference type="AlphaFoldDB" id="A0A2U8VTR0"/>
<organism evidence="1 2">
    <name type="scientific">Methylobacterium radiodurans</name>
    <dbReference type="NCBI Taxonomy" id="2202828"/>
    <lineage>
        <taxon>Bacteria</taxon>
        <taxon>Pseudomonadati</taxon>
        <taxon>Pseudomonadota</taxon>
        <taxon>Alphaproteobacteria</taxon>
        <taxon>Hyphomicrobiales</taxon>
        <taxon>Methylobacteriaceae</taxon>
        <taxon>Methylobacterium</taxon>
    </lineage>
</organism>
<accession>A0A2U8VTR0</accession>
<gene>
    <name evidence="1" type="ORF">DK427_13655</name>
</gene>